<dbReference type="SUPFAM" id="SSF52058">
    <property type="entry name" value="L domain-like"/>
    <property type="match status" value="1"/>
</dbReference>
<comment type="caution">
    <text evidence="6">The sequence shown here is derived from an EMBL/GenBank/DDBJ whole genome shotgun (WGS) entry which is preliminary data.</text>
</comment>
<sequence length="539" mass="60598">MTVFEFSLDVGNALLSGFFQVFFDRLAPHHLPRFVREGEVRSELDKWRTTMAMIQAVLSDAEEKQIMNMAVKLWLDDVRDLVYDAEDILDECATKSLKRDLKEKEPASIVSTYLRNVSPSKIVFNNRTMAKINGITERLDDLCKKRSELGLMERIGGGTSTAVWRRPPSTCLPTETAVYGRDEDRAKLLELVSRDEPSDPNFRVISIVDQLPEALKRLEIEHCEKLTTIGQLHERLKRFVIKRLDRLSSAGQLPASLEHLSIDNCPITTLSSTGHLRASLQHLEILSCSKLTSLSSTGYLPASLQHLQIVSCSELTSVSSTGHLPASLQHLQIVSCSKLTRLSSGQLLPATLKYLNISSCGIISIADGLQNLYSLQELFMKDLTSLSSFPQEGFPINLTSLSIISLKIPDQVMQTLMPQLHKITYLRHLYIGGCQNAGMEMMLPTSLTHLTLSNFSKLERLFTDGYRNLASLEYLSISNCPKLRSFLKDLPSSLLALYISDCSKLTTYCRKGGRYWSNISNIPYVEIDEKYIYEPPPVI</sequence>
<evidence type="ECO:0000313" key="6">
    <source>
        <dbReference type="EMBL" id="KAK2639984.1"/>
    </source>
</evidence>
<dbReference type="AlphaFoldDB" id="A0AAD9TPR6"/>
<evidence type="ECO:0000256" key="3">
    <source>
        <dbReference type="ARBA" id="ARBA00022821"/>
    </source>
</evidence>
<evidence type="ECO:0000259" key="5">
    <source>
        <dbReference type="Pfam" id="PF18052"/>
    </source>
</evidence>
<organism evidence="6 7">
    <name type="scientific">Dipteronia dyeriana</name>
    <dbReference type="NCBI Taxonomy" id="168575"/>
    <lineage>
        <taxon>Eukaryota</taxon>
        <taxon>Viridiplantae</taxon>
        <taxon>Streptophyta</taxon>
        <taxon>Embryophyta</taxon>
        <taxon>Tracheophyta</taxon>
        <taxon>Spermatophyta</taxon>
        <taxon>Magnoliopsida</taxon>
        <taxon>eudicotyledons</taxon>
        <taxon>Gunneridae</taxon>
        <taxon>Pentapetalae</taxon>
        <taxon>rosids</taxon>
        <taxon>malvids</taxon>
        <taxon>Sapindales</taxon>
        <taxon>Sapindaceae</taxon>
        <taxon>Hippocastanoideae</taxon>
        <taxon>Acereae</taxon>
        <taxon>Dipteronia</taxon>
    </lineage>
</organism>
<dbReference type="InterPro" id="IPR041118">
    <property type="entry name" value="Rx_N"/>
</dbReference>
<keyword evidence="3" id="KW-0611">Plant defense</keyword>
<dbReference type="PANTHER" id="PTHR36766:SF70">
    <property type="entry name" value="DISEASE RESISTANCE PROTEIN RGA4"/>
    <property type="match status" value="1"/>
</dbReference>
<feature type="domain" description="Disease resistance N-terminal" evidence="5">
    <location>
        <begin position="22"/>
        <end position="104"/>
    </location>
</feature>
<dbReference type="CDD" id="cd14798">
    <property type="entry name" value="RX-CC_like"/>
    <property type="match status" value="1"/>
</dbReference>
<evidence type="ECO:0000313" key="7">
    <source>
        <dbReference type="Proteomes" id="UP001280121"/>
    </source>
</evidence>
<dbReference type="GO" id="GO:0005524">
    <property type="term" value="F:ATP binding"/>
    <property type="evidence" value="ECO:0007669"/>
    <property type="project" value="UniProtKB-KW"/>
</dbReference>
<dbReference type="Gene3D" id="1.20.5.4130">
    <property type="match status" value="1"/>
</dbReference>
<keyword evidence="4" id="KW-0067">ATP-binding</keyword>
<dbReference type="GO" id="GO:0006952">
    <property type="term" value="P:defense response"/>
    <property type="evidence" value="ECO:0007669"/>
    <property type="project" value="UniProtKB-KW"/>
</dbReference>
<dbReference type="EMBL" id="JANJYI010000008">
    <property type="protein sequence ID" value="KAK2639984.1"/>
    <property type="molecule type" value="Genomic_DNA"/>
</dbReference>
<protein>
    <recommendedName>
        <fullName evidence="5">Disease resistance N-terminal domain-containing protein</fullName>
    </recommendedName>
</protein>
<dbReference type="InterPro" id="IPR032675">
    <property type="entry name" value="LRR_dom_sf"/>
</dbReference>
<gene>
    <name evidence="6" type="ORF">Ddye_027779</name>
</gene>
<name>A0AAD9TPR6_9ROSI</name>
<keyword evidence="7" id="KW-1185">Reference proteome</keyword>
<accession>A0AAD9TPR6</accession>
<keyword evidence="2" id="KW-0547">Nucleotide-binding</keyword>
<reference evidence="6" key="1">
    <citation type="journal article" date="2023" name="Plant J.">
        <title>Genome sequences and population genomics provide insights into the demographic history, inbreeding, and mutation load of two 'living fossil' tree species of Dipteronia.</title>
        <authorList>
            <person name="Feng Y."/>
            <person name="Comes H.P."/>
            <person name="Chen J."/>
            <person name="Zhu S."/>
            <person name="Lu R."/>
            <person name="Zhang X."/>
            <person name="Li P."/>
            <person name="Qiu J."/>
            <person name="Olsen K.M."/>
            <person name="Qiu Y."/>
        </authorList>
    </citation>
    <scope>NUCLEOTIDE SEQUENCE</scope>
    <source>
        <strain evidence="6">KIB01</strain>
    </source>
</reference>
<keyword evidence="1" id="KW-0677">Repeat</keyword>
<dbReference type="InterPro" id="IPR038005">
    <property type="entry name" value="RX-like_CC"/>
</dbReference>
<dbReference type="Gene3D" id="3.80.10.10">
    <property type="entry name" value="Ribonuclease Inhibitor"/>
    <property type="match status" value="2"/>
</dbReference>
<dbReference type="Proteomes" id="UP001280121">
    <property type="component" value="Unassembled WGS sequence"/>
</dbReference>
<proteinExistence type="predicted"/>
<evidence type="ECO:0000256" key="1">
    <source>
        <dbReference type="ARBA" id="ARBA00022737"/>
    </source>
</evidence>
<evidence type="ECO:0000256" key="2">
    <source>
        <dbReference type="ARBA" id="ARBA00022741"/>
    </source>
</evidence>
<evidence type="ECO:0000256" key="4">
    <source>
        <dbReference type="ARBA" id="ARBA00022840"/>
    </source>
</evidence>
<dbReference type="PANTHER" id="PTHR36766">
    <property type="entry name" value="PLANT BROAD-SPECTRUM MILDEW RESISTANCE PROTEIN RPW8"/>
    <property type="match status" value="1"/>
</dbReference>
<dbReference type="Pfam" id="PF18052">
    <property type="entry name" value="Rx_N"/>
    <property type="match status" value="1"/>
</dbReference>